<dbReference type="EMBL" id="CP119902">
    <property type="protein sequence ID" value="WFD23263.1"/>
    <property type="molecule type" value="Genomic_DNA"/>
</dbReference>
<dbReference type="Gene3D" id="2.30.110.10">
    <property type="entry name" value="Electron Transport, Fmn-binding Protein, Chain A"/>
    <property type="match status" value="1"/>
</dbReference>
<organism evidence="2 3">
    <name type="scientific">Malassezia equina</name>
    <dbReference type="NCBI Taxonomy" id="1381935"/>
    <lineage>
        <taxon>Eukaryota</taxon>
        <taxon>Fungi</taxon>
        <taxon>Dikarya</taxon>
        <taxon>Basidiomycota</taxon>
        <taxon>Ustilaginomycotina</taxon>
        <taxon>Malasseziomycetes</taxon>
        <taxon>Malasseziales</taxon>
        <taxon>Malasseziaceae</taxon>
        <taxon>Malassezia</taxon>
    </lineage>
</organism>
<evidence type="ECO:0000313" key="3">
    <source>
        <dbReference type="Proteomes" id="UP001214415"/>
    </source>
</evidence>
<feature type="domain" description="CREG-like beta-barrel" evidence="1">
    <location>
        <begin position="16"/>
        <end position="196"/>
    </location>
</feature>
<dbReference type="Pfam" id="PF13883">
    <property type="entry name" value="CREG_beta-barrel"/>
    <property type="match status" value="1"/>
</dbReference>
<dbReference type="SUPFAM" id="SSF50475">
    <property type="entry name" value="FMN-binding split barrel"/>
    <property type="match status" value="1"/>
</dbReference>
<reference evidence="2" key="1">
    <citation type="submission" date="2023-03" db="EMBL/GenBank/DDBJ databases">
        <title>Mating type loci evolution in Malassezia.</title>
        <authorList>
            <person name="Coelho M.A."/>
        </authorList>
    </citation>
    <scope>NUCLEOTIDE SEQUENCE</scope>
    <source>
        <strain evidence="2">CBS 12830</strain>
    </source>
</reference>
<name>A0AAF0ECZ1_9BASI</name>
<protein>
    <recommendedName>
        <fullName evidence="1">CREG-like beta-barrel domain-containing protein</fullName>
    </recommendedName>
</protein>
<sequence>MWTSFLVAQCVAWESNKTAAQDARTLLVDEQTHFISSVATVDGEQKAVLAYEYYAPCFQGADILYLVLPVSQLWRRVLAANPMSVTVAVAASPSLDDVDLRHATLSRAGRTQWDPARPLWRRGMASKNRLTMYGSMHRLAMNKESMDELAQCFVAHHPDARMWLPGSEESPHTAVWMRFTPSSVYYVGGFGDEHFIGHLNMTEFCAAEPSFHAYTAQSSIYFQT</sequence>
<evidence type="ECO:0000313" key="2">
    <source>
        <dbReference type="EMBL" id="WFD23263.1"/>
    </source>
</evidence>
<keyword evidence="3" id="KW-1185">Reference proteome</keyword>
<dbReference type="PANTHER" id="PTHR37273">
    <property type="entry name" value="CHROMOSOME 8, WHOLE GENOME SHOTGUN SEQUENCE"/>
    <property type="match status" value="1"/>
</dbReference>
<accession>A0AAF0ECZ1</accession>
<dbReference type="AlphaFoldDB" id="A0AAF0ECZ1"/>
<dbReference type="PANTHER" id="PTHR37273:SF1">
    <property type="entry name" value="ADL397C-AP"/>
    <property type="match status" value="1"/>
</dbReference>
<dbReference type="InterPro" id="IPR012349">
    <property type="entry name" value="Split_barrel_FMN-bd"/>
</dbReference>
<dbReference type="Proteomes" id="UP001214415">
    <property type="component" value="Chromosome 3"/>
</dbReference>
<dbReference type="InterPro" id="IPR055343">
    <property type="entry name" value="CREG_beta-barrel"/>
</dbReference>
<evidence type="ECO:0000259" key="1">
    <source>
        <dbReference type="Pfam" id="PF13883"/>
    </source>
</evidence>
<proteinExistence type="predicted"/>
<gene>
    <name evidence="2" type="ORF">MEQU1_001952</name>
</gene>